<dbReference type="Gene3D" id="3.40.190.10">
    <property type="entry name" value="Periplasmic binding protein-like II"/>
    <property type="match status" value="1"/>
</dbReference>
<evidence type="ECO:0000313" key="2">
    <source>
        <dbReference type="EMBL" id="RAI37879.1"/>
    </source>
</evidence>
<gene>
    <name evidence="2" type="ORF">CH341_28860</name>
</gene>
<dbReference type="PANTHER" id="PTHR42928">
    <property type="entry name" value="TRICARBOXYLATE-BINDING PROTEIN"/>
    <property type="match status" value="1"/>
</dbReference>
<comment type="similarity">
    <text evidence="1">Belongs to the UPF0065 (bug) family.</text>
</comment>
<dbReference type="OrthoDB" id="8443386at2"/>
<accession>A0A327KGK8</accession>
<dbReference type="PROSITE" id="PS51318">
    <property type="entry name" value="TAT"/>
    <property type="match status" value="1"/>
</dbReference>
<name>A0A327KGK8_9BRAD</name>
<dbReference type="Pfam" id="PF03401">
    <property type="entry name" value="TctC"/>
    <property type="match status" value="1"/>
</dbReference>
<dbReference type="RefSeq" id="WP_111422745.1">
    <property type="nucleotide sequence ID" value="NZ_NPEX01000405.1"/>
</dbReference>
<dbReference type="Gene3D" id="3.40.190.150">
    <property type="entry name" value="Bordetella uptake gene, domain 1"/>
    <property type="match status" value="1"/>
</dbReference>
<dbReference type="InterPro" id="IPR006311">
    <property type="entry name" value="TAT_signal"/>
</dbReference>
<dbReference type="InterPro" id="IPR042100">
    <property type="entry name" value="Bug_dom1"/>
</dbReference>
<organism evidence="2 3">
    <name type="scientific">Rhodoplanes roseus</name>
    <dbReference type="NCBI Taxonomy" id="29409"/>
    <lineage>
        <taxon>Bacteria</taxon>
        <taxon>Pseudomonadati</taxon>
        <taxon>Pseudomonadota</taxon>
        <taxon>Alphaproteobacteria</taxon>
        <taxon>Hyphomicrobiales</taxon>
        <taxon>Nitrobacteraceae</taxon>
        <taxon>Rhodoplanes</taxon>
    </lineage>
</organism>
<dbReference type="PIRSF" id="PIRSF017082">
    <property type="entry name" value="YflP"/>
    <property type="match status" value="1"/>
</dbReference>
<dbReference type="EMBL" id="NPEX01000405">
    <property type="protein sequence ID" value="RAI37879.1"/>
    <property type="molecule type" value="Genomic_DNA"/>
</dbReference>
<dbReference type="SUPFAM" id="SSF53850">
    <property type="entry name" value="Periplasmic binding protein-like II"/>
    <property type="match status" value="1"/>
</dbReference>
<protein>
    <recommendedName>
        <fullName evidence="4">Tripartite tricarboxylate transporter receptor protein</fullName>
    </recommendedName>
</protein>
<keyword evidence="3" id="KW-1185">Reference proteome</keyword>
<comment type="caution">
    <text evidence="2">The sequence shown here is derived from an EMBL/GenBank/DDBJ whole genome shotgun (WGS) entry which is preliminary data.</text>
</comment>
<dbReference type="Proteomes" id="UP000249130">
    <property type="component" value="Unassembled WGS sequence"/>
</dbReference>
<sequence length="337" mass="35164">MTHDLTRAPSRRTLLRGAAGCLVGGLSAPFVVSASAWAQAKYPNRPIKVVVPFGAGGVADITVRIVTERLGDKIGARFVIENAPGAGGSLAATRVASSAPDGYTLALFSNGTAVSVGLFKQLPFDPVNGFVPISTLGLFDFILATNKQSGYTKLADLVADAKARPGVLNIATVIAGSTQNLSGVLFNSVADIKTEIVVYRTTPDALVSVLRNDAQLIIDSYASLKGSVEDKNLVALATSGAQQSPVLPDVPPAAATVPGFDATSWNALFAKTGTPEEYVRILNAGLQEVLVEPEVKRKLLELGIVASASTQGELSERLTGDIKRWSAVIEKAGIPKQ</sequence>
<reference evidence="2 3" key="1">
    <citation type="submission" date="2017-07" db="EMBL/GenBank/DDBJ databases">
        <title>Draft Genome Sequences of Select Purple Nonsulfur Bacteria.</title>
        <authorList>
            <person name="Lasarre B."/>
            <person name="Mckinlay J.B."/>
        </authorList>
    </citation>
    <scope>NUCLEOTIDE SEQUENCE [LARGE SCALE GENOMIC DNA]</scope>
    <source>
        <strain evidence="2 3">DSM 5909</strain>
    </source>
</reference>
<proteinExistence type="inferred from homology"/>
<dbReference type="PANTHER" id="PTHR42928:SF5">
    <property type="entry name" value="BLR1237 PROTEIN"/>
    <property type="match status" value="1"/>
</dbReference>
<dbReference type="AlphaFoldDB" id="A0A327KGK8"/>
<evidence type="ECO:0008006" key="4">
    <source>
        <dbReference type="Google" id="ProtNLM"/>
    </source>
</evidence>
<evidence type="ECO:0000256" key="1">
    <source>
        <dbReference type="ARBA" id="ARBA00006987"/>
    </source>
</evidence>
<evidence type="ECO:0000313" key="3">
    <source>
        <dbReference type="Proteomes" id="UP000249130"/>
    </source>
</evidence>
<dbReference type="InterPro" id="IPR005064">
    <property type="entry name" value="BUG"/>
</dbReference>